<dbReference type="InterPro" id="IPR005754">
    <property type="entry name" value="Sortase"/>
</dbReference>
<dbReference type="NCBIfam" id="TIGR01076">
    <property type="entry name" value="sortase_fam"/>
    <property type="match status" value="1"/>
</dbReference>
<reference evidence="4 5" key="1">
    <citation type="journal article" date="2024" name="Pathogens">
        <title>Staphylococcus hsinchuensis sp. nov., Isolated from Soymilk.</title>
        <authorList>
            <person name="Wang Y.T."/>
            <person name="Lin Y.C."/>
            <person name="Hsieh Y.H."/>
            <person name="Lin Y.T."/>
            <person name="Hamada M."/>
            <person name="Chen C.C."/>
            <person name="Liou J.S."/>
            <person name="Lee A.Y."/>
            <person name="Zhang W.L."/>
            <person name="Chen Y.T."/>
            <person name="Huang C.H."/>
        </authorList>
    </citation>
    <scope>NUCLEOTIDE SEQUENCE [LARGE SCALE GENOMIC DNA]</scope>
    <source>
        <strain evidence="4 5">H164</strain>
    </source>
</reference>
<dbReference type="RefSeq" id="WP_251517386.1">
    <property type="nucleotide sequence ID" value="NZ_CP128355.1"/>
</dbReference>
<dbReference type="EMBL" id="CP128355">
    <property type="protein sequence ID" value="XAF70898.1"/>
    <property type="molecule type" value="Genomic_DNA"/>
</dbReference>
<gene>
    <name evidence="4" type="primary">srtA</name>
    <name evidence="4" type="ORF">QQM35_01910</name>
</gene>
<sequence>MKKWGNRLITILGIVLILAAIYLFAKPHIDEYFAQKENDKQVQKYDKQQQSKAKAEIPKDKSKMAGYISVPDAHIKEAVYPGPATPKQLNRGVSFAEANESLNDQNIAIAGHTYEGSSTYQFSNLHKAKKGSKVTFKTGKEKRKYKITKIKDVNPNDVKVLDEQKSKKQQLTLITCDDYNAKTDTWEKRKIFVAQAV</sequence>
<accession>A0ABZ3EE66</accession>
<evidence type="ECO:0000313" key="4">
    <source>
        <dbReference type="EMBL" id="XAF70898.1"/>
    </source>
</evidence>
<evidence type="ECO:0000256" key="2">
    <source>
        <dbReference type="ARBA" id="ARBA00022801"/>
    </source>
</evidence>
<evidence type="ECO:0000256" key="1">
    <source>
        <dbReference type="ARBA" id="ARBA00022670"/>
    </source>
</evidence>
<dbReference type="InterPro" id="IPR023365">
    <property type="entry name" value="Sortase_dom-sf"/>
</dbReference>
<keyword evidence="1" id="KW-0645">Protease</keyword>
<evidence type="ECO:0000256" key="3">
    <source>
        <dbReference type="ARBA" id="ARBA00022807"/>
    </source>
</evidence>
<dbReference type="Pfam" id="PF04203">
    <property type="entry name" value="Sortase"/>
    <property type="match status" value="1"/>
</dbReference>
<name>A0ABZ3EE66_9STAP</name>
<organism evidence="4 5">
    <name type="scientific">Staphylococcus hsinchuensis</name>
    <dbReference type="NCBI Taxonomy" id="3051183"/>
    <lineage>
        <taxon>Bacteria</taxon>
        <taxon>Bacillati</taxon>
        <taxon>Bacillota</taxon>
        <taxon>Bacilli</taxon>
        <taxon>Bacillales</taxon>
        <taxon>Staphylococcaceae</taxon>
        <taxon>Staphylococcus</taxon>
    </lineage>
</organism>
<keyword evidence="2" id="KW-0378">Hydrolase</keyword>
<dbReference type="SUPFAM" id="SSF63817">
    <property type="entry name" value="Sortase"/>
    <property type="match status" value="1"/>
</dbReference>
<dbReference type="Proteomes" id="UP001436297">
    <property type="component" value="Chromosome"/>
</dbReference>
<dbReference type="CDD" id="cd06165">
    <property type="entry name" value="Sortase_A"/>
    <property type="match status" value="1"/>
</dbReference>
<evidence type="ECO:0000313" key="5">
    <source>
        <dbReference type="Proteomes" id="UP001436297"/>
    </source>
</evidence>
<dbReference type="Gene3D" id="2.40.260.10">
    <property type="entry name" value="Sortase"/>
    <property type="match status" value="1"/>
</dbReference>
<dbReference type="InterPro" id="IPR042007">
    <property type="entry name" value="Sortase_A"/>
</dbReference>
<keyword evidence="5" id="KW-1185">Reference proteome</keyword>
<keyword evidence="3" id="KW-0788">Thiol protease</keyword>
<protein>
    <submittedName>
        <fullName evidence="4">Class A sortase SrtA</fullName>
    </submittedName>
</protein>
<proteinExistence type="predicted"/>